<feature type="compositionally biased region" description="Polar residues" evidence="1">
    <location>
        <begin position="289"/>
        <end position="298"/>
    </location>
</feature>
<evidence type="ECO:0000313" key="3">
    <source>
        <dbReference type="EnsemblPlants" id="cds.evm.model.08.785"/>
    </source>
</evidence>
<feature type="region of interest" description="Disordered" evidence="1">
    <location>
        <begin position="424"/>
        <end position="464"/>
    </location>
</feature>
<dbReference type="PANTHER" id="PTHR31286">
    <property type="entry name" value="GLYCINE-RICH CELL WALL STRUCTURAL PROTEIN 1.8-LIKE"/>
    <property type="match status" value="1"/>
</dbReference>
<accession>A0A803QCC9</accession>
<dbReference type="PANTHER" id="PTHR31286:SF167">
    <property type="entry name" value="OS09G0268800 PROTEIN"/>
    <property type="match status" value="1"/>
</dbReference>
<evidence type="ECO:0000259" key="2">
    <source>
        <dbReference type="Pfam" id="PF14392"/>
    </source>
</evidence>
<protein>
    <recommendedName>
        <fullName evidence="2">Zinc knuckle CX2CX4HX4C domain-containing protein</fullName>
    </recommendedName>
</protein>
<evidence type="ECO:0000313" key="4">
    <source>
        <dbReference type="Proteomes" id="UP000596661"/>
    </source>
</evidence>
<reference evidence="3" key="2">
    <citation type="submission" date="2021-03" db="UniProtKB">
        <authorList>
            <consortium name="EnsemblPlants"/>
        </authorList>
    </citation>
    <scope>IDENTIFICATION</scope>
</reference>
<organism evidence="3 4">
    <name type="scientific">Cannabis sativa</name>
    <name type="common">Hemp</name>
    <name type="synonym">Marijuana</name>
    <dbReference type="NCBI Taxonomy" id="3483"/>
    <lineage>
        <taxon>Eukaryota</taxon>
        <taxon>Viridiplantae</taxon>
        <taxon>Streptophyta</taxon>
        <taxon>Embryophyta</taxon>
        <taxon>Tracheophyta</taxon>
        <taxon>Spermatophyta</taxon>
        <taxon>Magnoliopsida</taxon>
        <taxon>eudicotyledons</taxon>
        <taxon>Gunneridae</taxon>
        <taxon>Pentapetalae</taxon>
        <taxon>rosids</taxon>
        <taxon>fabids</taxon>
        <taxon>Rosales</taxon>
        <taxon>Cannabaceae</taxon>
        <taxon>Cannabis</taxon>
    </lineage>
</organism>
<dbReference type="Proteomes" id="UP000596661">
    <property type="component" value="Chromosome 8"/>
</dbReference>
<sequence>MVVNSSSMPSFHGIVLHDGTSSSQFFMSEKERAVHSFTDADLVSENPVPKFFLVACCLSNAINPKNFIKKMGDKLRIQNGEPWHFLNHLILLHSPIQLQNVSRNDFSKFQFLVQIHRLPFLSKSRALATKVGEWIGEYIDVYEESFHEGWGSFIRIRVWIDISLPLMKGKLVNLPKVRDEHWLEFRYENLPTFCFHCGRISHPFDKCSGFLEIVDAGVEPDLPFGPFMMGDKLPNSGYDRYRYDFSKANVYPFLTRMARKSIASTIPNTNYHQTRLTTTKPYPSPLTVAETSNSSKNMLPQKETIPVLPSPFPNFFQSLSSTMLTSPTNCHITPNTPHPNYTSHSMSSNIYATYPPSDHLPPLSGQGPQGLFCDSTITSFKDKGKAVLVEESSLDGIAPSKAFKRHVDPENFRSVLKRCRNNIGSSKEVNEFNNQQISNAQSDSNEENSFFSAEVLGQQPRMEP</sequence>
<dbReference type="EMBL" id="UZAU01000693">
    <property type="status" value="NOT_ANNOTATED_CDS"/>
    <property type="molecule type" value="Genomic_DNA"/>
</dbReference>
<proteinExistence type="predicted"/>
<reference evidence="3" key="1">
    <citation type="submission" date="2018-11" db="EMBL/GenBank/DDBJ databases">
        <authorList>
            <person name="Grassa J C."/>
        </authorList>
    </citation>
    <scope>NUCLEOTIDE SEQUENCE [LARGE SCALE GENOMIC DNA]</scope>
</reference>
<dbReference type="Pfam" id="PF14392">
    <property type="entry name" value="zf-CCHC_4"/>
    <property type="match status" value="1"/>
</dbReference>
<dbReference type="EnsemblPlants" id="evm.model.08.785">
    <property type="protein sequence ID" value="cds.evm.model.08.785"/>
    <property type="gene ID" value="evm.TU.08.785"/>
</dbReference>
<dbReference type="InterPro" id="IPR025836">
    <property type="entry name" value="Zn_knuckle_CX2CX4HX4C"/>
</dbReference>
<dbReference type="InterPro" id="IPR040256">
    <property type="entry name" value="At4g02000-like"/>
</dbReference>
<keyword evidence="4" id="KW-1185">Reference proteome</keyword>
<evidence type="ECO:0000256" key="1">
    <source>
        <dbReference type="SAM" id="MobiDB-lite"/>
    </source>
</evidence>
<name>A0A803QCC9_CANSA</name>
<dbReference type="Gramene" id="evm.model.08.785">
    <property type="protein sequence ID" value="cds.evm.model.08.785"/>
    <property type="gene ID" value="evm.TU.08.785"/>
</dbReference>
<dbReference type="AlphaFoldDB" id="A0A803QCC9"/>
<feature type="compositionally biased region" description="Polar residues" evidence="1">
    <location>
        <begin position="424"/>
        <end position="451"/>
    </location>
</feature>
<feature type="domain" description="Zinc knuckle CX2CX4HX4C" evidence="2">
    <location>
        <begin position="160"/>
        <end position="208"/>
    </location>
</feature>
<feature type="region of interest" description="Disordered" evidence="1">
    <location>
        <begin position="274"/>
        <end position="298"/>
    </location>
</feature>